<keyword evidence="2" id="KW-1185">Reference proteome</keyword>
<proteinExistence type="predicted"/>
<gene>
    <name evidence="1" type="ORF">BpHYR1_041452</name>
</gene>
<evidence type="ECO:0000313" key="2">
    <source>
        <dbReference type="Proteomes" id="UP000276133"/>
    </source>
</evidence>
<evidence type="ECO:0000313" key="1">
    <source>
        <dbReference type="EMBL" id="RNA40210.1"/>
    </source>
</evidence>
<comment type="caution">
    <text evidence="1">The sequence shown here is derived from an EMBL/GenBank/DDBJ whole genome shotgun (WGS) entry which is preliminary data.</text>
</comment>
<name>A0A3M7SXA9_BRAPC</name>
<dbReference type="Proteomes" id="UP000276133">
    <property type="component" value="Unassembled WGS sequence"/>
</dbReference>
<organism evidence="1 2">
    <name type="scientific">Brachionus plicatilis</name>
    <name type="common">Marine rotifer</name>
    <name type="synonym">Brachionus muelleri</name>
    <dbReference type="NCBI Taxonomy" id="10195"/>
    <lineage>
        <taxon>Eukaryota</taxon>
        <taxon>Metazoa</taxon>
        <taxon>Spiralia</taxon>
        <taxon>Gnathifera</taxon>
        <taxon>Rotifera</taxon>
        <taxon>Eurotatoria</taxon>
        <taxon>Monogononta</taxon>
        <taxon>Pseudotrocha</taxon>
        <taxon>Ploima</taxon>
        <taxon>Brachionidae</taxon>
        <taxon>Brachionus</taxon>
    </lineage>
</organism>
<dbReference type="EMBL" id="REGN01000664">
    <property type="protein sequence ID" value="RNA40210.1"/>
    <property type="molecule type" value="Genomic_DNA"/>
</dbReference>
<sequence length="164" mass="18759">MNIQKINIEDYFRFKNLTWLYLTKKSKAVRHVKRYVYENGRDLTTIQLNRTNRTRGTISAVPGEPGKTYQAYKPYPRSAQYQANRTKRTSQTVPGSLSRIFFFQNKYLINFFSCVYLSSHTVSRYPLIFSSGLGTGNGMIATQQSAAKVTYGTFIINSATHPST</sequence>
<protein>
    <submittedName>
        <fullName evidence="1">Uncharacterized protein</fullName>
    </submittedName>
</protein>
<dbReference type="AlphaFoldDB" id="A0A3M7SXA9"/>
<accession>A0A3M7SXA9</accession>
<reference evidence="1 2" key="1">
    <citation type="journal article" date="2018" name="Sci. Rep.">
        <title>Genomic signatures of local adaptation to the degree of environmental predictability in rotifers.</title>
        <authorList>
            <person name="Franch-Gras L."/>
            <person name="Hahn C."/>
            <person name="Garcia-Roger E.M."/>
            <person name="Carmona M.J."/>
            <person name="Serra M."/>
            <person name="Gomez A."/>
        </authorList>
    </citation>
    <scope>NUCLEOTIDE SEQUENCE [LARGE SCALE GENOMIC DNA]</scope>
    <source>
        <strain evidence="1">HYR1</strain>
    </source>
</reference>